<name>A0A1F5KU88_9BACT</name>
<sequence>MKIPVLIILVLIVIGGFIYFKNTPLEELVPEQAIPSLTGMTESQAVENVKKLPKVQDYLKRVPNGKVEVDNEMEGEYNIHVYEVKNGHTATFNWYRVSIKSGEVRAEFEVEQNQIGTVTGKLCYPSEVLPEGKIEAKRLSDGKIFVQDYKGSLTSKPEPYAFELEEGTYYVRYKVADNLIGYSTTVCPTGIEESCGDKNPRILRKAEVKTNETVSGYDLCDYYYNDSNAPKF</sequence>
<accession>A0A1F5KU88</accession>
<dbReference type="STRING" id="1797785.A3B45_05130"/>
<comment type="caution">
    <text evidence="1">The sequence shown here is derived from an EMBL/GenBank/DDBJ whole genome shotgun (WGS) entry which is preliminary data.</text>
</comment>
<reference evidence="1 2" key="1">
    <citation type="journal article" date="2016" name="Nat. Commun.">
        <title>Thousands of microbial genomes shed light on interconnected biogeochemical processes in an aquifer system.</title>
        <authorList>
            <person name="Anantharaman K."/>
            <person name="Brown C.T."/>
            <person name="Hug L.A."/>
            <person name="Sharon I."/>
            <person name="Castelle C.J."/>
            <person name="Probst A.J."/>
            <person name="Thomas B.C."/>
            <person name="Singh A."/>
            <person name="Wilkins M.J."/>
            <person name="Karaoz U."/>
            <person name="Brodie E.L."/>
            <person name="Williams K.H."/>
            <person name="Hubbard S.S."/>
            <person name="Banfield J.F."/>
        </authorList>
    </citation>
    <scope>NUCLEOTIDE SEQUENCE [LARGE SCALE GENOMIC DNA]</scope>
</reference>
<dbReference type="EMBL" id="MFDM01000001">
    <property type="protein sequence ID" value="OGE44503.1"/>
    <property type="molecule type" value="Genomic_DNA"/>
</dbReference>
<evidence type="ECO:0000313" key="1">
    <source>
        <dbReference type="EMBL" id="OGE44503.1"/>
    </source>
</evidence>
<evidence type="ECO:0000313" key="2">
    <source>
        <dbReference type="Proteomes" id="UP000178565"/>
    </source>
</evidence>
<dbReference type="Proteomes" id="UP000178565">
    <property type="component" value="Unassembled WGS sequence"/>
</dbReference>
<dbReference type="AlphaFoldDB" id="A0A1F5KU88"/>
<organism evidence="1 2">
    <name type="scientific">Candidatus Daviesbacteria bacterium RIFCSPLOWO2_01_FULL_39_12</name>
    <dbReference type="NCBI Taxonomy" id="1797785"/>
    <lineage>
        <taxon>Bacteria</taxon>
        <taxon>Candidatus Daviesiibacteriota</taxon>
    </lineage>
</organism>
<protein>
    <submittedName>
        <fullName evidence="1">Uncharacterized protein</fullName>
    </submittedName>
</protein>
<gene>
    <name evidence="1" type="ORF">A3B45_05130</name>
</gene>
<proteinExistence type="predicted"/>